<proteinExistence type="predicted"/>
<reference evidence="1" key="1">
    <citation type="journal article" date="2014" name="Front. Microbiol.">
        <title>High frequency of phylogenetically diverse reductive dehalogenase-homologous genes in deep subseafloor sedimentary metagenomes.</title>
        <authorList>
            <person name="Kawai M."/>
            <person name="Futagami T."/>
            <person name="Toyoda A."/>
            <person name="Takaki Y."/>
            <person name="Nishi S."/>
            <person name="Hori S."/>
            <person name="Arai W."/>
            <person name="Tsubouchi T."/>
            <person name="Morono Y."/>
            <person name="Uchiyama I."/>
            <person name="Ito T."/>
            <person name="Fujiyama A."/>
            <person name="Inagaki F."/>
            <person name="Takami H."/>
        </authorList>
    </citation>
    <scope>NUCLEOTIDE SEQUENCE</scope>
    <source>
        <strain evidence="1">Expedition CK06-06</strain>
    </source>
</reference>
<gene>
    <name evidence="1" type="ORF">S03H2_61193</name>
</gene>
<evidence type="ECO:0000313" key="1">
    <source>
        <dbReference type="EMBL" id="GAH81607.1"/>
    </source>
</evidence>
<name>X1IIS2_9ZZZZ</name>
<feature type="non-terminal residue" evidence="1">
    <location>
        <position position="1"/>
    </location>
</feature>
<sequence>AKELLKQKKIKVNISEQELIEKLLEEINMAEELSFETEDGKSIVTIQSCLICPKRVGGYDLESETACPVGGIIMGAITFVKGESPSLPNINLKPSEYCRISLDLSK</sequence>
<protein>
    <submittedName>
        <fullName evidence="1">Uncharacterized protein</fullName>
    </submittedName>
</protein>
<comment type="caution">
    <text evidence="1">The sequence shown here is derived from an EMBL/GenBank/DDBJ whole genome shotgun (WGS) entry which is preliminary data.</text>
</comment>
<dbReference type="AlphaFoldDB" id="X1IIS2"/>
<accession>X1IIS2</accession>
<dbReference type="EMBL" id="BARU01039483">
    <property type="protein sequence ID" value="GAH81607.1"/>
    <property type="molecule type" value="Genomic_DNA"/>
</dbReference>
<organism evidence="1">
    <name type="scientific">marine sediment metagenome</name>
    <dbReference type="NCBI Taxonomy" id="412755"/>
    <lineage>
        <taxon>unclassified sequences</taxon>
        <taxon>metagenomes</taxon>
        <taxon>ecological metagenomes</taxon>
    </lineage>
</organism>